<protein>
    <recommendedName>
        <fullName evidence="5">DUF4350 domain-containing protein</fullName>
    </recommendedName>
</protein>
<evidence type="ECO:0000256" key="1">
    <source>
        <dbReference type="SAM" id="Phobius"/>
    </source>
</evidence>
<keyword evidence="4" id="KW-1185">Reference proteome</keyword>
<feature type="transmembrane region" description="Helical" evidence="1">
    <location>
        <begin position="370"/>
        <end position="389"/>
    </location>
</feature>
<name>B8G435_CHLAD</name>
<feature type="chain" id="PRO_5002869938" description="DUF4350 domain-containing protein" evidence="2">
    <location>
        <begin position="34"/>
        <end position="758"/>
    </location>
</feature>
<gene>
    <name evidence="3" type="ordered locus">Cagg_2568</name>
</gene>
<evidence type="ECO:0000313" key="3">
    <source>
        <dbReference type="EMBL" id="ACL25437.1"/>
    </source>
</evidence>
<feature type="transmembrane region" description="Helical" evidence="1">
    <location>
        <begin position="339"/>
        <end position="363"/>
    </location>
</feature>
<dbReference type="InterPro" id="IPR029062">
    <property type="entry name" value="Class_I_gatase-like"/>
</dbReference>
<dbReference type="HOGENOM" id="CLU_367508_0_0_0"/>
<dbReference type="STRING" id="326427.Cagg_2568"/>
<dbReference type="AlphaFoldDB" id="B8G435"/>
<reference evidence="3" key="1">
    <citation type="submission" date="2008-12" db="EMBL/GenBank/DDBJ databases">
        <title>Complete sequence of Chloroflexus aggregans DSM 9485.</title>
        <authorList>
            <consortium name="US DOE Joint Genome Institute"/>
            <person name="Lucas S."/>
            <person name="Copeland A."/>
            <person name="Lapidus A."/>
            <person name="Glavina del Rio T."/>
            <person name="Dalin E."/>
            <person name="Tice H."/>
            <person name="Pitluck S."/>
            <person name="Foster B."/>
            <person name="Larimer F."/>
            <person name="Land M."/>
            <person name="Hauser L."/>
            <person name="Kyrpides N."/>
            <person name="Mikhailova N."/>
            <person name="Bryant D."/>
            <person name="Richardson P."/>
        </authorList>
    </citation>
    <scope>NUCLEOTIDE SEQUENCE</scope>
    <source>
        <strain evidence="3">DSM 9485</strain>
    </source>
</reference>
<evidence type="ECO:0000256" key="2">
    <source>
        <dbReference type="SAM" id="SignalP"/>
    </source>
</evidence>
<sequence length="758" mass="82080">MIVRRLRFALLLCCSIVLLVVQIGAPAQTLAQAQIELEVFTPFGGQYVVGEWLPIRATLRNQGPTVTVTLTASLIDEPIQYVRTFRIAADTEQVVWLYVFIARPLRAVTVILSTNTGVVAQQDILLLLRPAERMRAVIGPSPVNSDLFATDSLIVDDLPDHPLGLSNLSVLALFALSKPLTASQQTALLAWVANGGHLIVGGGVNAVDLLAALPPALQAAQIEGVTVIDNQPIAEYGKLELTTRLIGLKLAPVVGAQAIGDPNAPPWIEYPVGRGRVTQLAFAPEQLADWPGREPFWSTLAQPALLLPTALGTAAQITTVQEQRLLPVLSELPTLDLPAFAQALTALTWYALALTGILMIGWWRRKMVSATILALFAVISSTVGVWWAITNASPTQAAIRLTWIEVLDPAQAQAQTAIVMLSAMPRIENVEFAYPTLIRPLSGVVGRLERSNGFEGSLPQLTTQMAVTLEPWQAQGLWATALLPAPAVRAIFTVDQGRLRVDVQNDSPYTLRDTYFVYGDHLLFFGTLRPGARSVARWPLGLPITSTGDSLGQLIIQDLQNNGLLTGPNAEQIARIRGSFIDAVIAMLPNRFDPGPFMLAWLNRDPLAGEQFTVERSETLLVLRPPISGQGELNLPAGWLRLDVTDPTTKRCLNDRGIQLSGGTADLRLRLPPALSSLQATSIQVRLESSGTLDTITIQVYNWVTDEWNSIPLTNPANFTIPAANPYLRAGEVRLRINGNLDRLGCVVAVGGVQGEIP</sequence>
<dbReference type="KEGG" id="cag:Cagg_2568"/>
<keyword evidence="1" id="KW-0472">Membrane</keyword>
<dbReference type="OrthoDB" id="136030at2"/>
<dbReference type="Proteomes" id="UP000002508">
    <property type="component" value="Chromosome"/>
</dbReference>
<keyword evidence="1" id="KW-1133">Transmembrane helix</keyword>
<evidence type="ECO:0000313" key="4">
    <source>
        <dbReference type="Proteomes" id="UP000002508"/>
    </source>
</evidence>
<organism evidence="3 4">
    <name type="scientific">Chloroflexus aggregans (strain MD-66 / DSM 9485)</name>
    <dbReference type="NCBI Taxonomy" id="326427"/>
    <lineage>
        <taxon>Bacteria</taxon>
        <taxon>Bacillati</taxon>
        <taxon>Chloroflexota</taxon>
        <taxon>Chloroflexia</taxon>
        <taxon>Chloroflexales</taxon>
        <taxon>Chloroflexineae</taxon>
        <taxon>Chloroflexaceae</taxon>
        <taxon>Chloroflexus</taxon>
    </lineage>
</organism>
<dbReference type="SUPFAM" id="SSF52317">
    <property type="entry name" value="Class I glutamine amidotransferase-like"/>
    <property type="match status" value="1"/>
</dbReference>
<keyword evidence="1" id="KW-0812">Transmembrane</keyword>
<proteinExistence type="predicted"/>
<accession>B8G435</accession>
<dbReference type="RefSeq" id="WP_015941295.1">
    <property type="nucleotide sequence ID" value="NC_011831.1"/>
</dbReference>
<dbReference type="EMBL" id="CP001337">
    <property type="protein sequence ID" value="ACL25437.1"/>
    <property type="molecule type" value="Genomic_DNA"/>
</dbReference>
<evidence type="ECO:0008006" key="5">
    <source>
        <dbReference type="Google" id="ProtNLM"/>
    </source>
</evidence>
<keyword evidence="2" id="KW-0732">Signal</keyword>
<feature type="signal peptide" evidence="2">
    <location>
        <begin position="1"/>
        <end position="33"/>
    </location>
</feature>